<protein>
    <submittedName>
        <fullName evidence="1">SRPBCC domain-containing protein</fullName>
    </submittedName>
</protein>
<dbReference type="PANTHER" id="PTHR36166:SF1">
    <property type="entry name" value="SRPBCC DOMAIN-CONTAINING PROTEIN"/>
    <property type="match status" value="1"/>
</dbReference>
<proteinExistence type="predicted"/>
<dbReference type="AlphaFoldDB" id="A0AAW9PWK7"/>
<sequence>MKSFSATIDIHASSETIWAILIDVANWPSWNPTVTKVEGKIALGEKISLYFKSTPDRTFPLTVSEYAPKERMVFSGGMPLGLFKGDRTFTLTQKTDGIVAFSMREVFSGLMAPLITRSIPDLQPSFEEFAASLKTKAEQAL</sequence>
<dbReference type="EMBL" id="JAZBJZ010000002">
    <property type="protein sequence ID" value="MEE3715298.1"/>
    <property type="molecule type" value="Genomic_DNA"/>
</dbReference>
<dbReference type="RefSeq" id="WP_330481716.1">
    <property type="nucleotide sequence ID" value="NZ_JAZBJZ010000002.1"/>
</dbReference>
<dbReference type="Proteomes" id="UP001333818">
    <property type="component" value="Unassembled WGS sequence"/>
</dbReference>
<name>A0AAW9PWK7_9CYAN</name>
<comment type="caution">
    <text evidence="1">The sequence shown here is derived from an EMBL/GenBank/DDBJ whole genome shotgun (WGS) entry which is preliminary data.</text>
</comment>
<gene>
    <name evidence="1" type="ORF">V2H45_00905</name>
</gene>
<dbReference type="InterPro" id="IPR023393">
    <property type="entry name" value="START-like_dom_sf"/>
</dbReference>
<evidence type="ECO:0000313" key="1">
    <source>
        <dbReference type="EMBL" id="MEE3715298.1"/>
    </source>
</evidence>
<evidence type="ECO:0000313" key="2">
    <source>
        <dbReference type="Proteomes" id="UP001333818"/>
    </source>
</evidence>
<dbReference type="Gene3D" id="3.30.530.20">
    <property type="match status" value="1"/>
</dbReference>
<keyword evidence="2" id="KW-1185">Reference proteome</keyword>
<dbReference type="CDD" id="cd07822">
    <property type="entry name" value="SRPBCC_4"/>
    <property type="match status" value="1"/>
</dbReference>
<organism evidence="1 2">
    <name type="scientific">Tumidithrix elongata BACA0141</name>
    <dbReference type="NCBI Taxonomy" id="2716417"/>
    <lineage>
        <taxon>Bacteria</taxon>
        <taxon>Bacillati</taxon>
        <taxon>Cyanobacteriota</taxon>
        <taxon>Cyanophyceae</taxon>
        <taxon>Pseudanabaenales</taxon>
        <taxon>Pseudanabaenaceae</taxon>
        <taxon>Tumidithrix</taxon>
        <taxon>Tumidithrix elongata</taxon>
    </lineage>
</organism>
<dbReference type="PANTHER" id="PTHR36166">
    <property type="entry name" value="CHROMOSOME 9, WHOLE GENOME SHOTGUN SEQUENCE"/>
    <property type="match status" value="1"/>
</dbReference>
<dbReference type="SUPFAM" id="SSF55961">
    <property type="entry name" value="Bet v1-like"/>
    <property type="match status" value="1"/>
</dbReference>
<dbReference type="Pfam" id="PF10604">
    <property type="entry name" value="Polyketide_cyc2"/>
    <property type="match status" value="1"/>
</dbReference>
<dbReference type="InterPro" id="IPR019587">
    <property type="entry name" value="Polyketide_cyclase/dehydratase"/>
</dbReference>
<reference evidence="1" key="1">
    <citation type="submission" date="2024-01" db="EMBL/GenBank/DDBJ databases">
        <title>Bank of Algae and Cyanobacteria of the Azores (BACA) strain genomes.</title>
        <authorList>
            <person name="Luz R."/>
            <person name="Cordeiro R."/>
            <person name="Fonseca A."/>
            <person name="Goncalves V."/>
        </authorList>
    </citation>
    <scope>NUCLEOTIDE SEQUENCE</scope>
    <source>
        <strain evidence="1">BACA0141</strain>
    </source>
</reference>
<accession>A0AAW9PWK7</accession>